<keyword evidence="3" id="KW-1185">Reference proteome</keyword>
<organism evidence="2 3">
    <name type="scientific">Schistosoma margrebowiei</name>
    <dbReference type="NCBI Taxonomy" id="48269"/>
    <lineage>
        <taxon>Eukaryota</taxon>
        <taxon>Metazoa</taxon>
        <taxon>Spiralia</taxon>
        <taxon>Lophotrochozoa</taxon>
        <taxon>Platyhelminthes</taxon>
        <taxon>Trematoda</taxon>
        <taxon>Digenea</taxon>
        <taxon>Strigeidida</taxon>
        <taxon>Schistosomatoidea</taxon>
        <taxon>Schistosomatidae</taxon>
        <taxon>Schistosoma</taxon>
    </lineage>
</organism>
<dbReference type="PANTHER" id="PTHR47027:SF25">
    <property type="entry name" value="REVERSE TRANSCRIPTASE DOMAIN-CONTAINING PROTEIN"/>
    <property type="match status" value="1"/>
</dbReference>
<protein>
    <submittedName>
        <fullName evidence="2">Uncharacterized protein</fullName>
    </submittedName>
</protein>
<name>A0A183MYS1_9TREM</name>
<evidence type="ECO:0000313" key="3">
    <source>
        <dbReference type="Proteomes" id="UP000277204"/>
    </source>
</evidence>
<feature type="compositionally biased region" description="Polar residues" evidence="1">
    <location>
        <begin position="283"/>
        <end position="299"/>
    </location>
</feature>
<feature type="region of interest" description="Disordered" evidence="1">
    <location>
        <begin position="283"/>
        <end position="305"/>
    </location>
</feature>
<dbReference type="InterPro" id="IPR045609">
    <property type="entry name" value="DUF6451"/>
</dbReference>
<dbReference type="Pfam" id="PF20049">
    <property type="entry name" value="DUF6451"/>
    <property type="match status" value="1"/>
</dbReference>
<sequence>MRTSTSEGKHGIQWTSRMQLDDLDFADDLALLSKTQLQMQEKTNSVVATSAAVGLNIHKGKSKVLRYNTACTNPITIDGENLEDVKTSIYLGSIIDEHGGSDADVEAQIGKARAVYLQLKNIWNSKQLSTNTKVRTFNTNVKTVLLYGAETWRTTKATIQKIQQQPNVGENKPDPSGGRNQEEALEVDRTHIEASIQLSQRQALTWNSQGQRKRGRPKNTLRREMEIDMRKMNKNWMELEKKAQDRVGWRMLVGGLCSIGSNRHLNLETIEKNILRPNSCVSLSSNKNIPTSSQQSNPLAMQPRR</sequence>
<dbReference type="Proteomes" id="UP000277204">
    <property type="component" value="Unassembled WGS sequence"/>
</dbReference>
<dbReference type="EMBL" id="UZAI01018613">
    <property type="protein sequence ID" value="VDP38617.1"/>
    <property type="molecule type" value="Genomic_DNA"/>
</dbReference>
<evidence type="ECO:0000256" key="1">
    <source>
        <dbReference type="SAM" id="MobiDB-lite"/>
    </source>
</evidence>
<feature type="region of interest" description="Disordered" evidence="1">
    <location>
        <begin position="161"/>
        <end position="183"/>
    </location>
</feature>
<dbReference type="AlphaFoldDB" id="A0A183MYS1"/>
<proteinExistence type="predicted"/>
<evidence type="ECO:0000313" key="2">
    <source>
        <dbReference type="EMBL" id="VDP38617.1"/>
    </source>
</evidence>
<gene>
    <name evidence="2" type="ORF">SMRZ_LOCUS21196</name>
</gene>
<reference evidence="2 3" key="1">
    <citation type="submission" date="2018-11" db="EMBL/GenBank/DDBJ databases">
        <authorList>
            <consortium name="Pathogen Informatics"/>
        </authorList>
    </citation>
    <scope>NUCLEOTIDE SEQUENCE [LARGE SCALE GENOMIC DNA]</scope>
    <source>
        <strain evidence="2 3">Zambia</strain>
    </source>
</reference>
<dbReference type="PANTHER" id="PTHR47027">
    <property type="entry name" value="REVERSE TRANSCRIPTASE DOMAIN-CONTAINING PROTEIN"/>
    <property type="match status" value="1"/>
</dbReference>
<accession>A0A183MYS1</accession>